<dbReference type="RefSeq" id="WP_259035084.1">
    <property type="nucleotide sequence ID" value="NZ_JAJISC010000002.1"/>
</dbReference>
<name>A0ABT2EAM8_9GAMM</name>
<accession>A0ABT2EAM8</accession>
<dbReference type="Gene3D" id="2.60.120.380">
    <property type="match status" value="1"/>
</dbReference>
<dbReference type="EMBL" id="JAJISC010000002">
    <property type="protein sequence ID" value="MCS2608574.1"/>
    <property type="molecule type" value="Genomic_DNA"/>
</dbReference>
<evidence type="ECO:0000313" key="1">
    <source>
        <dbReference type="EMBL" id="MCS2608574.1"/>
    </source>
</evidence>
<organism evidence="1 2">
    <name type="scientific">Halomonas dongshanensis</name>
    <dbReference type="NCBI Taxonomy" id="2890835"/>
    <lineage>
        <taxon>Bacteria</taxon>
        <taxon>Pseudomonadati</taxon>
        <taxon>Pseudomonadota</taxon>
        <taxon>Gammaproteobacteria</taxon>
        <taxon>Oceanospirillales</taxon>
        <taxon>Halomonadaceae</taxon>
        <taxon>Halomonas</taxon>
    </lineage>
</organism>
<evidence type="ECO:0000313" key="2">
    <source>
        <dbReference type="Proteomes" id="UP001165542"/>
    </source>
</evidence>
<dbReference type="Proteomes" id="UP001165542">
    <property type="component" value="Unassembled WGS sequence"/>
</dbReference>
<proteinExistence type="predicted"/>
<sequence length="579" mass="61853">MAKSSALSLVLVAAGGVVVGFLGAQALQSQGPNTTNDTADGSVLAGLDTLTLGERTQGEITSASEFSGSDGSRFERFALSLEEGDLIEVALSGSLNGRVALFDDQLTLLNAAETVRYRTDAAGDYMVVVSGADAQSFGPFQVLSRTIELSDSDILEVGTPLDSWLQGQSKAYTLTIEEAGLYQIDMRSDELDAYLEVSGNGVDARDDDSGEGYDARVRSYLEPGEYQVNATTSYGESNGIYTISAEPYELPNGAELQNSGTLTTGDEITGWYSGSSLSYDVEIDEAGLYQIDMISSDVDAYLELEGPNGYYREDDDGGDQLNARISDFLEPGTYQVTARTAYNDGSGLFTLGVENRELPGDGELNNSGTLTPGESFNGWYSGQDLSYELNIEETGLYQIDMTSDDVDAYLVVEGPNGYYREDDDGGDGYDARVADFLEPGTYQVTARTAFGTGSGLFTLSAESRELEGDQELQNGGAVDIGETISGWYTGEVLNYDLEITETSEVTIDMRSRDFDAYLEFAGEGMNESNDDGGNGTDARLVLTLAPGNYTIGARGFSSQGNGLFTLDVAAEPTEAQPQL</sequence>
<keyword evidence="2" id="KW-1185">Reference proteome</keyword>
<evidence type="ECO:0008006" key="3">
    <source>
        <dbReference type="Google" id="ProtNLM"/>
    </source>
</evidence>
<gene>
    <name evidence="1" type="ORF">LLY24_04470</name>
</gene>
<protein>
    <recommendedName>
        <fullName evidence="3">Peptidase C-terminal archaeal/bacterial domain-containing protein</fullName>
    </recommendedName>
</protein>
<comment type="caution">
    <text evidence="1">The sequence shown here is derived from an EMBL/GenBank/DDBJ whole genome shotgun (WGS) entry which is preliminary data.</text>
</comment>
<reference evidence="1" key="1">
    <citation type="submission" date="2021-11" db="EMBL/GenBank/DDBJ databases">
        <title>Halomonas sp., isolated from a coastal aquaculture zone in Dongshan Bay.</title>
        <authorList>
            <person name="Lin W."/>
        </authorList>
    </citation>
    <scope>NUCLEOTIDE SEQUENCE</scope>
    <source>
        <strain evidence="1">Yzlin-01</strain>
    </source>
</reference>